<protein>
    <submittedName>
        <fullName evidence="2">Uncharacterized protein</fullName>
    </submittedName>
</protein>
<keyword evidence="1" id="KW-0472">Membrane</keyword>
<dbReference type="Proteomes" id="UP000316621">
    <property type="component" value="Chromosome 8"/>
</dbReference>
<name>A0A4Y7KT33_PAPSO</name>
<dbReference type="AlphaFoldDB" id="A0A4Y7KT33"/>
<sequence>MVSKAQHGCIDCLALMICAELQTADSSKEFSMSKTNKTENVPTANSVLNHVIQQLIQDRSDHGLEKPVLLSFRLCMANVIISACQKISNPRKKRLAKKIVPVLINSAAVITNSDVRAACIQVLFSAVYHLKLAILSYSSDLLRLSIKALEEGSDMVCMILPHGIWLLIGFISLFLGNEGKNKA</sequence>
<evidence type="ECO:0000313" key="3">
    <source>
        <dbReference type="Proteomes" id="UP000316621"/>
    </source>
</evidence>
<keyword evidence="1" id="KW-1133">Transmembrane helix</keyword>
<dbReference type="InterPro" id="IPR016024">
    <property type="entry name" value="ARM-type_fold"/>
</dbReference>
<dbReference type="Gramene" id="RZC75318">
    <property type="protein sequence ID" value="RZC75318"/>
    <property type="gene ID" value="C5167_050800"/>
</dbReference>
<gene>
    <name evidence="2" type="ORF">C5167_050800</name>
</gene>
<dbReference type="SUPFAM" id="SSF48371">
    <property type="entry name" value="ARM repeat"/>
    <property type="match status" value="1"/>
</dbReference>
<keyword evidence="3" id="KW-1185">Reference proteome</keyword>
<dbReference type="EMBL" id="CM010722">
    <property type="protein sequence ID" value="RZC75318.1"/>
    <property type="molecule type" value="Genomic_DNA"/>
</dbReference>
<keyword evidence="1" id="KW-0812">Transmembrane</keyword>
<accession>A0A4Y7KT33</accession>
<proteinExistence type="predicted"/>
<reference evidence="2 3" key="1">
    <citation type="journal article" date="2018" name="Science">
        <title>The opium poppy genome and morphinan production.</title>
        <authorList>
            <person name="Guo L."/>
            <person name="Winzer T."/>
            <person name="Yang X."/>
            <person name="Li Y."/>
            <person name="Ning Z."/>
            <person name="He Z."/>
            <person name="Teodor R."/>
            <person name="Lu Y."/>
            <person name="Bowser T.A."/>
            <person name="Graham I.A."/>
            <person name="Ye K."/>
        </authorList>
    </citation>
    <scope>NUCLEOTIDE SEQUENCE [LARGE SCALE GENOMIC DNA]</scope>
    <source>
        <strain evidence="3">cv. HN1</strain>
        <tissue evidence="2">Leaves</tissue>
    </source>
</reference>
<dbReference type="PANTHER" id="PTHR37743">
    <property type="entry name" value="ARM REPEAT SUPERFAMILY PROTEIN"/>
    <property type="match status" value="1"/>
</dbReference>
<evidence type="ECO:0000256" key="1">
    <source>
        <dbReference type="SAM" id="Phobius"/>
    </source>
</evidence>
<dbReference type="PANTHER" id="PTHR37743:SF1">
    <property type="entry name" value="ARM REPEAT SUPERFAMILY PROTEIN"/>
    <property type="match status" value="1"/>
</dbReference>
<feature type="transmembrane region" description="Helical" evidence="1">
    <location>
        <begin position="155"/>
        <end position="175"/>
    </location>
</feature>
<evidence type="ECO:0000313" key="2">
    <source>
        <dbReference type="EMBL" id="RZC75318.1"/>
    </source>
</evidence>
<organism evidence="2 3">
    <name type="scientific">Papaver somniferum</name>
    <name type="common">Opium poppy</name>
    <dbReference type="NCBI Taxonomy" id="3469"/>
    <lineage>
        <taxon>Eukaryota</taxon>
        <taxon>Viridiplantae</taxon>
        <taxon>Streptophyta</taxon>
        <taxon>Embryophyta</taxon>
        <taxon>Tracheophyta</taxon>
        <taxon>Spermatophyta</taxon>
        <taxon>Magnoliopsida</taxon>
        <taxon>Ranunculales</taxon>
        <taxon>Papaveraceae</taxon>
        <taxon>Papaveroideae</taxon>
        <taxon>Papaver</taxon>
    </lineage>
</organism>